<evidence type="ECO:0000256" key="1">
    <source>
        <dbReference type="SAM" id="SignalP"/>
    </source>
</evidence>
<keyword evidence="1" id="KW-0732">Signal</keyword>
<protein>
    <submittedName>
        <fullName evidence="2">GumN protein</fullName>
    </submittedName>
</protein>
<dbReference type="Proteomes" id="UP000619761">
    <property type="component" value="Unassembled WGS sequence"/>
</dbReference>
<organism evidence="2 3">
    <name type="scientific">Cellvibrio zantedeschiae</name>
    <dbReference type="NCBI Taxonomy" id="1237077"/>
    <lineage>
        <taxon>Bacteria</taxon>
        <taxon>Pseudomonadati</taxon>
        <taxon>Pseudomonadota</taxon>
        <taxon>Gammaproteobacteria</taxon>
        <taxon>Cellvibrionales</taxon>
        <taxon>Cellvibrionaceae</taxon>
        <taxon>Cellvibrio</taxon>
    </lineage>
</organism>
<dbReference type="RefSeq" id="WP_189420110.1">
    <property type="nucleotide sequence ID" value="NZ_BMYZ01000003.1"/>
</dbReference>
<gene>
    <name evidence="2" type="primary">gumN</name>
    <name evidence="2" type="ORF">GCM10011613_30260</name>
</gene>
<accession>A0ABQ3BBX2</accession>
<dbReference type="Pfam" id="PF01963">
    <property type="entry name" value="TraB_PrgY_gumN"/>
    <property type="match status" value="1"/>
</dbReference>
<dbReference type="EMBL" id="BMYZ01000003">
    <property type="protein sequence ID" value="GGY83323.1"/>
    <property type="molecule type" value="Genomic_DNA"/>
</dbReference>
<evidence type="ECO:0000313" key="2">
    <source>
        <dbReference type="EMBL" id="GGY83323.1"/>
    </source>
</evidence>
<sequence>MSKFFITVFCSLILSAHCFAQTNPASDAPSSNLDAVDEILIIGEQPGPSLWRVYKGDNVLWILGTFGPLPKKLQWRSKQAEDAIINSQEVFMPPGAHAKIGFFSQLALLPSVIGLKKSPDGLTLEEKVPADVYERWLSLKEKYIGKDKAVEKYRPIFAGHELLETAQKKAGFDDEDMIVKRVQELAKKHKIKVTTPTYEFTVEAPRQTLKRFKQTEMDDVPCFTKMVDHLAKDLNNMRLRANAWATGDLAALADLPITDPGSECWDAFMKSSFAEQEGMKDLPAKVEAEWYARIDEALTNNTSSFALVPTLEMLKKDNVMAKLQAKGYRIEGFGFDALKPD</sequence>
<dbReference type="InterPro" id="IPR002816">
    <property type="entry name" value="TraB/PrgY/GumN_fam"/>
</dbReference>
<dbReference type="CDD" id="cd14788">
    <property type="entry name" value="GumN"/>
    <property type="match status" value="1"/>
</dbReference>
<proteinExistence type="predicted"/>
<feature type="signal peptide" evidence="1">
    <location>
        <begin position="1"/>
        <end position="20"/>
    </location>
</feature>
<keyword evidence="3" id="KW-1185">Reference proteome</keyword>
<reference evidence="3" key="1">
    <citation type="journal article" date="2019" name="Int. J. Syst. Evol. Microbiol.">
        <title>The Global Catalogue of Microorganisms (GCM) 10K type strain sequencing project: providing services to taxonomists for standard genome sequencing and annotation.</title>
        <authorList>
            <consortium name="The Broad Institute Genomics Platform"/>
            <consortium name="The Broad Institute Genome Sequencing Center for Infectious Disease"/>
            <person name="Wu L."/>
            <person name="Ma J."/>
        </authorList>
    </citation>
    <scope>NUCLEOTIDE SEQUENCE [LARGE SCALE GENOMIC DNA]</scope>
    <source>
        <strain evidence="3">KCTC 32239</strain>
    </source>
</reference>
<name>A0ABQ3BBX2_9GAMM</name>
<comment type="caution">
    <text evidence="2">The sequence shown here is derived from an EMBL/GenBank/DDBJ whole genome shotgun (WGS) entry which is preliminary data.</text>
</comment>
<feature type="chain" id="PRO_5045590837" evidence="1">
    <location>
        <begin position="21"/>
        <end position="341"/>
    </location>
</feature>
<evidence type="ECO:0000313" key="3">
    <source>
        <dbReference type="Proteomes" id="UP000619761"/>
    </source>
</evidence>